<dbReference type="InterPro" id="IPR000408">
    <property type="entry name" value="Reg_chr_condens"/>
</dbReference>
<evidence type="ECO:0000256" key="1">
    <source>
        <dbReference type="SAM" id="SignalP"/>
    </source>
</evidence>
<name>A0ABW9XN42_9BACL</name>
<dbReference type="InterPro" id="IPR012854">
    <property type="entry name" value="Cu_amine_oxidase-like_N"/>
</dbReference>
<dbReference type="SUPFAM" id="SSF55383">
    <property type="entry name" value="Copper amine oxidase, domain N"/>
    <property type="match status" value="1"/>
</dbReference>
<proteinExistence type="predicted"/>
<dbReference type="InterPro" id="IPR009091">
    <property type="entry name" value="RCC1/BLIP-II"/>
</dbReference>
<evidence type="ECO:0000259" key="2">
    <source>
        <dbReference type="Pfam" id="PF07833"/>
    </source>
</evidence>
<dbReference type="Proteomes" id="UP000665561">
    <property type="component" value="Unassembled WGS sequence"/>
</dbReference>
<dbReference type="Gene3D" id="2.130.10.30">
    <property type="entry name" value="Regulator of chromosome condensation 1/beta-lactamase-inhibitor protein II"/>
    <property type="match status" value="3"/>
</dbReference>
<keyword evidence="1" id="KW-0732">Signal</keyword>
<comment type="caution">
    <text evidence="3">The sequence shown here is derived from an EMBL/GenBank/DDBJ whole genome shotgun (WGS) entry which is preliminary data.</text>
</comment>
<dbReference type="EMBL" id="JAAAMV010000004">
    <property type="protein sequence ID" value="NBD24046.1"/>
    <property type="molecule type" value="Genomic_DNA"/>
</dbReference>
<evidence type="ECO:0000313" key="4">
    <source>
        <dbReference type="Proteomes" id="UP000665561"/>
    </source>
</evidence>
<feature type="domain" description="Copper amine oxidase-like N-terminal" evidence="2">
    <location>
        <begin position="399"/>
        <end position="499"/>
    </location>
</feature>
<reference evidence="3 4" key="1">
    <citation type="submission" date="2020-01" db="EMBL/GenBank/DDBJ databases">
        <title>Paenibacillus soybeanensis sp. nov. isolated from the nodules of soybean (Glycine max(L.) Merr).</title>
        <authorList>
            <person name="Wang H."/>
        </authorList>
    </citation>
    <scope>NUCLEOTIDE SEQUENCE [LARGE SCALE GENOMIC DNA]</scope>
    <source>
        <strain evidence="3 4">T1</strain>
    </source>
</reference>
<dbReference type="InterPro" id="IPR051553">
    <property type="entry name" value="Ran_GTPase-activating"/>
</dbReference>
<feature type="signal peptide" evidence="1">
    <location>
        <begin position="1"/>
        <end position="25"/>
    </location>
</feature>
<evidence type="ECO:0000313" key="3">
    <source>
        <dbReference type="EMBL" id="NBD24046.1"/>
    </source>
</evidence>
<dbReference type="Pfam" id="PF13540">
    <property type="entry name" value="RCC1_2"/>
    <property type="match status" value="2"/>
</dbReference>
<dbReference type="PROSITE" id="PS50012">
    <property type="entry name" value="RCC1_3"/>
    <property type="match status" value="1"/>
</dbReference>
<sequence length="506" mass="52000">MNQRFKRLLIATLAFGMLPIGSAISSESSAAAAVKPAVTAAAAVNPAASPATASSAVANTAFKQVLAGSYYSLALRNDGTVWAWGRNLLGEIGVLQQNAVSTIAAPVRLPKLSGIAAIATNGGGMNVGLKSDGTVWEWGSIAGLKASPRDSALPAQVPGLANVAAVTALNGAGVALTGSGKLLIWSHDAATGKAAVVPVAGTYKWNRLISCGDVAFALDDTGGVWGLGARREPDGGVTLVQPFKLKGIPAMKQISAYANYGQMYGVDRSGGAWTWKLSANAYYQGSKPGPASVSGKPSRLYPQLKAKEIQAGGYGILLTEGGDVWTIGKGPTGKSGQVKGLSGIASIASGYYHNLALDAKGRVWGWGADNWNETGSLRPHGDGMMYAPALIQTPINVYVDGKLLVSAFPARIDNGSVSVPMKAVLQALGGSFSFSSDYKTTILYKGTTAVLHPDDNLAEVNGAQVGLPPIVRGFTGVSMIPAGLLKLLGVHASWDAKLGELRLVSA</sequence>
<dbReference type="Pfam" id="PF07833">
    <property type="entry name" value="Cu_amine_oxidN1"/>
    <property type="match status" value="1"/>
</dbReference>
<keyword evidence="4" id="KW-1185">Reference proteome</keyword>
<dbReference type="SUPFAM" id="SSF50985">
    <property type="entry name" value="RCC1/BLIP-II"/>
    <property type="match status" value="1"/>
</dbReference>
<accession>A0ABW9XN42</accession>
<protein>
    <recommendedName>
        <fullName evidence="2">Copper amine oxidase-like N-terminal domain-containing protein</fullName>
    </recommendedName>
</protein>
<gene>
    <name evidence="3" type="ORF">GT019_09190</name>
</gene>
<organism evidence="3 4">
    <name type="scientific">Paenibacillus glycinis</name>
    <dbReference type="NCBI Taxonomy" id="2697035"/>
    <lineage>
        <taxon>Bacteria</taxon>
        <taxon>Bacillati</taxon>
        <taxon>Bacillota</taxon>
        <taxon>Bacilli</taxon>
        <taxon>Bacillales</taxon>
        <taxon>Paenibacillaceae</taxon>
        <taxon>Paenibacillus</taxon>
    </lineage>
</organism>
<dbReference type="PANTHER" id="PTHR45982:SF1">
    <property type="entry name" value="REGULATOR OF CHROMOSOME CONDENSATION"/>
    <property type="match status" value="1"/>
</dbReference>
<dbReference type="RefSeq" id="WP_161742851.1">
    <property type="nucleotide sequence ID" value="NZ_JAAAMV010000004.1"/>
</dbReference>
<dbReference type="PANTHER" id="PTHR45982">
    <property type="entry name" value="REGULATOR OF CHROMOSOME CONDENSATION"/>
    <property type="match status" value="1"/>
</dbReference>
<dbReference type="InterPro" id="IPR036582">
    <property type="entry name" value="Mao_N_sf"/>
</dbReference>
<feature type="chain" id="PRO_5046953838" description="Copper amine oxidase-like N-terminal domain-containing protein" evidence="1">
    <location>
        <begin position="26"/>
        <end position="506"/>
    </location>
</feature>